<evidence type="ECO:0000313" key="6">
    <source>
        <dbReference type="Proteomes" id="UP001303760"/>
    </source>
</evidence>
<dbReference type="InterPro" id="IPR056884">
    <property type="entry name" value="NPHP3-like_N"/>
</dbReference>
<feature type="domain" description="DUF7708" evidence="3">
    <location>
        <begin position="77"/>
        <end position="212"/>
    </location>
</feature>
<dbReference type="InterPro" id="IPR056125">
    <property type="entry name" value="DUF7708"/>
</dbReference>
<proteinExistence type="predicted"/>
<reference evidence="5" key="1">
    <citation type="journal article" date="2023" name="Mol. Phylogenet. Evol.">
        <title>Genome-scale phylogeny and comparative genomics of the fungal order Sordariales.</title>
        <authorList>
            <person name="Hensen N."/>
            <person name="Bonometti L."/>
            <person name="Westerberg I."/>
            <person name="Brannstrom I.O."/>
            <person name="Guillou S."/>
            <person name="Cros-Aarteil S."/>
            <person name="Calhoun S."/>
            <person name="Haridas S."/>
            <person name="Kuo A."/>
            <person name="Mondo S."/>
            <person name="Pangilinan J."/>
            <person name="Riley R."/>
            <person name="LaButti K."/>
            <person name="Andreopoulos B."/>
            <person name="Lipzen A."/>
            <person name="Chen C."/>
            <person name="Yan M."/>
            <person name="Daum C."/>
            <person name="Ng V."/>
            <person name="Clum A."/>
            <person name="Steindorff A."/>
            <person name="Ohm R.A."/>
            <person name="Martin F."/>
            <person name="Silar P."/>
            <person name="Natvig D.O."/>
            <person name="Lalanne C."/>
            <person name="Gautier V."/>
            <person name="Ament-Velasquez S.L."/>
            <person name="Kruys A."/>
            <person name="Hutchinson M.I."/>
            <person name="Powell A.J."/>
            <person name="Barry K."/>
            <person name="Miller A.N."/>
            <person name="Grigoriev I.V."/>
            <person name="Debuchy R."/>
            <person name="Gladieux P."/>
            <person name="Hiltunen Thoren M."/>
            <person name="Johannesson H."/>
        </authorList>
    </citation>
    <scope>NUCLEOTIDE SEQUENCE</scope>
    <source>
        <strain evidence="5">CBS 532.94</strain>
    </source>
</reference>
<comment type="caution">
    <text evidence="5">The sequence shown here is derived from an EMBL/GenBank/DDBJ whole genome shotgun (WGS) entry which is preliminary data.</text>
</comment>
<evidence type="ECO:0000259" key="2">
    <source>
        <dbReference type="Pfam" id="PF22939"/>
    </source>
</evidence>
<feature type="domain" description="Nephrocystin 3-like N-terminal" evidence="4">
    <location>
        <begin position="285"/>
        <end position="464"/>
    </location>
</feature>
<organism evidence="5 6">
    <name type="scientific">Achaetomium macrosporum</name>
    <dbReference type="NCBI Taxonomy" id="79813"/>
    <lineage>
        <taxon>Eukaryota</taxon>
        <taxon>Fungi</taxon>
        <taxon>Dikarya</taxon>
        <taxon>Ascomycota</taxon>
        <taxon>Pezizomycotina</taxon>
        <taxon>Sordariomycetes</taxon>
        <taxon>Sordariomycetidae</taxon>
        <taxon>Sordariales</taxon>
        <taxon>Chaetomiaceae</taxon>
        <taxon>Achaetomium</taxon>
    </lineage>
</organism>
<protein>
    <recommendedName>
        <fullName evidence="7">NWD NACHT-NTPase N-terminal domain-containing protein</fullName>
    </recommendedName>
</protein>
<dbReference type="Pfam" id="PF24809">
    <property type="entry name" value="DUF7708"/>
    <property type="match status" value="1"/>
</dbReference>
<dbReference type="Proteomes" id="UP001303760">
    <property type="component" value="Unassembled WGS sequence"/>
</dbReference>
<evidence type="ECO:0000256" key="1">
    <source>
        <dbReference type="ARBA" id="ARBA00022737"/>
    </source>
</evidence>
<keyword evidence="1" id="KW-0677">Repeat</keyword>
<feature type="non-terminal residue" evidence="5">
    <location>
        <position position="703"/>
    </location>
</feature>
<dbReference type="Gene3D" id="3.40.50.300">
    <property type="entry name" value="P-loop containing nucleotide triphosphate hydrolases"/>
    <property type="match status" value="1"/>
</dbReference>
<feature type="domain" description="GPI inositol-deacylase winged helix" evidence="2">
    <location>
        <begin position="579"/>
        <end position="655"/>
    </location>
</feature>
<sequence>MSTALSLRRNSDDLWSDAVAQLNEELRNFIDFDRLEKQEIVSELLKQTNIGIQHCKDKTWTFQREKSGETIIVRDVLGKVVKWIDHFKQIGDIVVQYDPGHAALPWAGVRFLLEIATKDVKTFASVVENIPLIAELICRSALIEELLLRSLSPTADELRQALVLLYVRVMDYLARARAYVLQQRVLKSLSLATSDLDESFHAIAGAQENVDRCFNLASVQANLERHEELKSVLADFQAPLNRWSEQLTKITDDLDAKKRTEVLHWLSAEPYLQHHEQAKEGVLEGTGQWLLSDPVFLKWKEDSASSMLWLHGIPGSAIKNLNGVRSVVVEDALRAYLDNRGPQSPPPAYFYCSRNPAEPGRSDPKEILASIARQLSCVGPGLPLLQPTVAKYREREGEAFADKSLRLQETRDLILQLAKHYPVVVIVIDALDECNPATRRQFLNAMESILRDSSSLVKIFVSSRDDQDIVYKLQEYPSFELSSDRNRDDIAKFVESETNSMIESGAMLRYSTRKEELRQRIIEEVTNSANGMFRWATLQLQALCDLSSDAAVRERIGRLPPTLEDLYRESLEKLDNYQAEADRKYARRILGWLLCARRKLNSDEFLTAVSIAVPSGGLLTKAQVLGLCHNFVIFDQALDTFRFAHLSVREFLEKQVAYASSLINAWAAEACLLTLIGQADDDSSTHLPSEWNDPLDGNNKMAS</sequence>
<dbReference type="AlphaFoldDB" id="A0AAN7H6W3"/>
<gene>
    <name evidence="5" type="ORF">C8A03DRAFT_34145</name>
</gene>
<name>A0AAN7H6W3_9PEZI</name>
<dbReference type="EMBL" id="MU860118">
    <property type="protein sequence ID" value="KAK4237901.1"/>
    <property type="molecule type" value="Genomic_DNA"/>
</dbReference>
<evidence type="ECO:0000259" key="4">
    <source>
        <dbReference type="Pfam" id="PF24883"/>
    </source>
</evidence>
<keyword evidence="6" id="KW-1185">Reference proteome</keyword>
<dbReference type="Pfam" id="PF24883">
    <property type="entry name" value="NPHP3_N"/>
    <property type="match status" value="1"/>
</dbReference>
<reference evidence="5" key="2">
    <citation type="submission" date="2023-05" db="EMBL/GenBank/DDBJ databases">
        <authorList>
            <consortium name="Lawrence Berkeley National Laboratory"/>
            <person name="Steindorff A."/>
            <person name="Hensen N."/>
            <person name="Bonometti L."/>
            <person name="Westerberg I."/>
            <person name="Brannstrom I.O."/>
            <person name="Guillou S."/>
            <person name="Cros-Aarteil S."/>
            <person name="Calhoun S."/>
            <person name="Haridas S."/>
            <person name="Kuo A."/>
            <person name="Mondo S."/>
            <person name="Pangilinan J."/>
            <person name="Riley R."/>
            <person name="Labutti K."/>
            <person name="Andreopoulos B."/>
            <person name="Lipzen A."/>
            <person name="Chen C."/>
            <person name="Yanf M."/>
            <person name="Daum C."/>
            <person name="Ng V."/>
            <person name="Clum A."/>
            <person name="Ohm R."/>
            <person name="Martin F."/>
            <person name="Silar P."/>
            <person name="Natvig D."/>
            <person name="Lalanne C."/>
            <person name="Gautier V."/>
            <person name="Ament-Velasquez S.L."/>
            <person name="Kruys A."/>
            <person name="Hutchinson M.I."/>
            <person name="Powell A.J."/>
            <person name="Barry K."/>
            <person name="Miller A.N."/>
            <person name="Grigoriev I.V."/>
            <person name="Debuchy R."/>
            <person name="Gladieux P."/>
            <person name="Thoren M.H."/>
            <person name="Johannesson H."/>
        </authorList>
    </citation>
    <scope>NUCLEOTIDE SEQUENCE</scope>
    <source>
        <strain evidence="5">CBS 532.94</strain>
    </source>
</reference>
<evidence type="ECO:0000313" key="5">
    <source>
        <dbReference type="EMBL" id="KAK4237901.1"/>
    </source>
</evidence>
<evidence type="ECO:0000259" key="3">
    <source>
        <dbReference type="Pfam" id="PF24809"/>
    </source>
</evidence>
<dbReference type="InterPro" id="IPR054471">
    <property type="entry name" value="GPIID_WHD"/>
</dbReference>
<dbReference type="InterPro" id="IPR027417">
    <property type="entry name" value="P-loop_NTPase"/>
</dbReference>
<dbReference type="PANTHER" id="PTHR10039">
    <property type="entry name" value="AMELOGENIN"/>
    <property type="match status" value="1"/>
</dbReference>
<dbReference type="PANTHER" id="PTHR10039:SF15">
    <property type="entry name" value="NACHT DOMAIN-CONTAINING PROTEIN"/>
    <property type="match status" value="1"/>
</dbReference>
<dbReference type="Pfam" id="PF22939">
    <property type="entry name" value="WHD_GPIID"/>
    <property type="match status" value="1"/>
</dbReference>
<accession>A0AAN7H6W3</accession>
<evidence type="ECO:0008006" key="7">
    <source>
        <dbReference type="Google" id="ProtNLM"/>
    </source>
</evidence>